<sequence>MYSLFVRVRLFLALLVTVVLLSGCGAARFWFGGKRPPRATAKVPQFVGTVTLVSDDPSFVLIDNGSLPPPTAGTVLTIDNLGGTPVEMKVTRIQKPPFVVADIVKGAPKKGDRVFR</sequence>
<evidence type="ECO:0000313" key="2">
    <source>
        <dbReference type="Proteomes" id="UP000005824"/>
    </source>
</evidence>
<dbReference type="AlphaFoldDB" id="B4DAJ4"/>
<protein>
    <recommendedName>
        <fullName evidence="3">Lipoprotein</fullName>
    </recommendedName>
</protein>
<comment type="caution">
    <text evidence="1">The sequence shown here is derived from an EMBL/GenBank/DDBJ whole genome shotgun (WGS) entry which is preliminary data.</text>
</comment>
<dbReference type="EMBL" id="ABVL01000031">
    <property type="protein sequence ID" value="EDY16512.1"/>
    <property type="molecule type" value="Genomic_DNA"/>
</dbReference>
<keyword evidence="2" id="KW-1185">Reference proteome</keyword>
<proteinExistence type="predicted"/>
<dbReference type="InParanoid" id="B4DAJ4"/>
<reference evidence="1 2" key="1">
    <citation type="journal article" date="2011" name="J. Bacteriol.">
        <title>Genome sequence of Chthoniobacter flavus Ellin428, an aerobic heterotrophic soil bacterium.</title>
        <authorList>
            <person name="Kant R."/>
            <person name="van Passel M.W."/>
            <person name="Palva A."/>
            <person name="Lucas S."/>
            <person name="Lapidus A."/>
            <person name="Glavina Del Rio T."/>
            <person name="Dalin E."/>
            <person name="Tice H."/>
            <person name="Bruce D."/>
            <person name="Goodwin L."/>
            <person name="Pitluck S."/>
            <person name="Larimer F.W."/>
            <person name="Land M.L."/>
            <person name="Hauser L."/>
            <person name="Sangwan P."/>
            <person name="de Vos W.M."/>
            <person name="Janssen P.H."/>
            <person name="Smidt H."/>
        </authorList>
    </citation>
    <scope>NUCLEOTIDE SEQUENCE [LARGE SCALE GENOMIC DNA]</scope>
    <source>
        <strain evidence="1 2">Ellin428</strain>
    </source>
</reference>
<accession>B4DAJ4</accession>
<evidence type="ECO:0008006" key="3">
    <source>
        <dbReference type="Google" id="ProtNLM"/>
    </source>
</evidence>
<dbReference type="PROSITE" id="PS51257">
    <property type="entry name" value="PROKAR_LIPOPROTEIN"/>
    <property type="match status" value="1"/>
</dbReference>
<name>B4DAJ4_9BACT</name>
<evidence type="ECO:0000313" key="1">
    <source>
        <dbReference type="EMBL" id="EDY16512.1"/>
    </source>
</evidence>
<organism evidence="1 2">
    <name type="scientific">Chthoniobacter flavus Ellin428</name>
    <dbReference type="NCBI Taxonomy" id="497964"/>
    <lineage>
        <taxon>Bacteria</taxon>
        <taxon>Pseudomonadati</taxon>
        <taxon>Verrucomicrobiota</taxon>
        <taxon>Spartobacteria</taxon>
        <taxon>Chthoniobacterales</taxon>
        <taxon>Chthoniobacteraceae</taxon>
        <taxon>Chthoniobacter</taxon>
    </lineage>
</organism>
<dbReference type="Proteomes" id="UP000005824">
    <property type="component" value="Unassembled WGS sequence"/>
</dbReference>
<gene>
    <name evidence="1" type="ORF">CfE428DRAFT_5935</name>
</gene>